<evidence type="ECO:0000313" key="2">
    <source>
        <dbReference type="EMBL" id="TQJ06496.1"/>
    </source>
</evidence>
<dbReference type="InterPro" id="IPR011009">
    <property type="entry name" value="Kinase-like_dom_sf"/>
</dbReference>
<evidence type="ECO:0000313" key="3">
    <source>
        <dbReference type="Proteomes" id="UP000316298"/>
    </source>
</evidence>
<dbReference type="Gene3D" id="3.90.1200.10">
    <property type="match status" value="1"/>
</dbReference>
<protein>
    <submittedName>
        <fullName evidence="2">Phosphotransferase family enzyme</fullName>
    </submittedName>
</protein>
<dbReference type="Proteomes" id="UP000316298">
    <property type="component" value="Unassembled WGS sequence"/>
</dbReference>
<dbReference type="InterPro" id="IPR000719">
    <property type="entry name" value="Prot_kinase_dom"/>
</dbReference>
<dbReference type="OrthoDB" id="21342at2"/>
<dbReference type="PROSITE" id="PS50011">
    <property type="entry name" value="PROTEIN_KINASE_DOM"/>
    <property type="match status" value="1"/>
</dbReference>
<dbReference type="EMBL" id="VFMM01000003">
    <property type="protein sequence ID" value="TQJ06496.1"/>
    <property type="molecule type" value="Genomic_DNA"/>
</dbReference>
<dbReference type="GO" id="GO:0004672">
    <property type="term" value="F:protein kinase activity"/>
    <property type="evidence" value="ECO:0007669"/>
    <property type="project" value="InterPro"/>
</dbReference>
<feature type="domain" description="Protein kinase" evidence="1">
    <location>
        <begin position="18"/>
        <end position="280"/>
    </location>
</feature>
<organism evidence="2 3">
    <name type="scientific">Kribbella jejuensis</name>
    <dbReference type="NCBI Taxonomy" id="236068"/>
    <lineage>
        <taxon>Bacteria</taxon>
        <taxon>Bacillati</taxon>
        <taxon>Actinomycetota</taxon>
        <taxon>Actinomycetes</taxon>
        <taxon>Propionibacteriales</taxon>
        <taxon>Kribbellaceae</taxon>
        <taxon>Kribbella</taxon>
    </lineage>
</organism>
<dbReference type="Pfam" id="PF01636">
    <property type="entry name" value="APH"/>
    <property type="match status" value="1"/>
</dbReference>
<gene>
    <name evidence="2" type="ORF">FB475_6160</name>
</gene>
<keyword evidence="3" id="KW-1185">Reference proteome</keyword>
<sequence length="280" mass="31862">MGLSERQQQLLDEWLPSATIVRDHSWGIIGTCVLELEHAGAHYIAKAADAEDHHLARELRAHRNWLRPWTTIGRAAELIHADDDAKLLLTRYLPGELVEGTPYEWMPETYHQAGELLAALHEQSAVPDDTYEDRENERIRRYLRMPHRIAPDVVEQVRTTIAHWPTPPALVVPTHGDWQPRNWLIDHGVVRVIDFGRADLRPAYTDLARLAAQQFQRDPALEPALLAGYGSDPREPEAWQRTRLREAVSTAVWAYQVGEEPFEQQGHRMLAAALADNSTG</sequence>
<comment type="caution">
    <text evidence="2">The sequence shown here is derived from an EMBL/GenBank/DDBJ whole genome shotgun (WGS) entry which is preliminary data.</text>
</comment>
<name>A0A542DTZ2_9ACTN</name>
<dbReference type="AlphaFoldDB" id="A0A542DTZ2"/>
<evidence type="ECO:0000259" key="1">
    <source>
        <dbReference type="PROSITE" id="PS50011"/>
    </source>
</evidence>
<dbReference type="InterPro" id="IPR002575">
    <property type="entry name" value="Aminoglycoside_PTrfase"/>
</dbReference>
<dbReference type="RefSeq" id="WP_141860797.1">
    <property type="nucleotide sequence ID" value="NZ_BAAAKA010000014.1"/>
</dbReference>
<reference evidence="2 3" key="1">
    <citation type="submission" date="2019-06" db="EMBL/GenBank/DDBJ databases">
        <title>Sequencing the genomes of 1000 actinobacteria strains.</title>
        <authorList>
            <person name="Klenk H.-P."/>
        </authorList>
    </citation>
    <scope>NUCLEOTIDE SEQUENCE [LARGE SCALE GENOMIC DNA]</scope>
    <source>
        <strain evidence="2 3">DSM 17305</strain>
    </source>
</reference>
<proteinExistence type="predicted"/>
<dbReference type="GO" id="GO:0005524">
    <property type="term" value="F:ATP binding"/>
    <property type="evidence" value="ECO:0007669"/>
    <property type="project" value="InterPro"/>
</dbReference>
<dbReference type="SUPFAM" id="SSF56112">
    <property type="entry name" value="Protein kinase-like (PK-like)"/>
    <property type="match status" value="1"/>
</dbReference>
<keyword evidence="2" id="KW-0808">Transferase</keyword>
<accession>A0A542DTZ2</accession>